<gene>
    <name evidence="8" type="primary">BRIX1</name>
</gene>
<comment type="function">
    <text evidence="1">Required for biogenesis of the 60S ribosomal subunit.</text>
</comment>
<dbReference type="SMART" id="SM00879">
    <property type="entry name" value="Brix"/>
    <property type="match status" value="1"/>
</dbReference>
<organism evidence="8">
    <name type="scientific">Hydra vulgaris</name>
    <name type="common">Hydra</name>
    <name type="synonym">Hydra attenuata</name>
    <dbReference type="NCBI Taxonomy" id="6087"/>
    <lineage>
        <taxon>Eukaryota</taxon>
        <taxon>Metazoa</taxon>
        <taxon>Cnidaria</taxon>
        <taxon>Hydrozoa</taxon>
        <taxon>Hydroidolina</taxon>
        <taxon>Anthoathecata</taxon>
        <taxon>Aplanulata</taxon>
        <taxon>Hydridae</taxon>
        <taxon>Hydra</taxon>
    </lineage>
</organism>
<proteinExistence type="evidence at transcript level"/>
<dbReference type="Pfam" id="PF04427">
    <property type="entry name" value="Brix"/>
    <property type="match status" value="1"/>
</dbReference>
<dbReference type="PANTHER" id="PTHR13634:SF0">
    <property type="entry name" value="RIBOSOME BIOGENESIS PROTEIN BRX1 HOMOLOG"/>
    <property type="match status" value="1"/>
</dbReference>
<dbReference type="GO" id="GO:0005730">
    <property type="term" value="C:nucleolus"/>
    <property type="evidence" value="ECO:0007669"/>
    <property type="project" value="UniProtKB-SubCell"/>
</dbReference>
<dbReference type="InterPro" id="IPR007109">
    <property type="entry name" value="Brix"/>
</dbReference>
<dbReference type="GO" id="GO:0006364">
    <property type="term" value="P:rRNA processing"/>
    <property type="evidence" value="ECO:0007669"/>
    <property type="project" value="InterPro"/>
</dbReference>
<accession>T2M8Z1</accession>
<evidence type="ECO:0000256" key="2">
    <source>
        <dbReference type="ARBA" id="ARBA00004604"/>
    </source>
</evidence>
<dbReference type="EMBL" id="HAAD01002284">
    <property type="protein sequence ID" value="CDG68516.1"/>
    <property type="molecule type" value="mRNA"/>
</dbReference>
<evidence type="ECO:0000256" key="1">
    <source>
        <dbReference type="ARBA" id="ARBA00003439"/>
    </source>
</evidence>
<keyword evidence="5" id="KW-0690">Ribosome biogenesis</keyword>
<name>T2M8Z1_HYDVU</name>
<dbReference type="GO" id="GO:0019843">
    <property type="term" value="F:rRNA binding"/>
    <property type="evidence" value="ECO:0007669"/>
    <property type="project" value="InterPro"/>
</dbReference>
<dbReference type="InterPro" id="IPR026532">
    <property type="entry name" value="BRX1"/>
</dbReference>
<dbReference type="SUPFAM" id="SSF52954">
    <property type="entry name" value="Class II aaRS ABD-related"/>
    <property type="match status" value="1"/>
</dbReference>
<evidence type="ECO:0000256" key="6">
    <source>
        <dbReference type="ARBA" id="ARBA00023242"/>
    </source>
</evidence>
<feature type="domain" description="Brix" evidence="7">
    <location>
        <begin position="44"/>
        <end position="234"/>
    </location>
</feature>
<feature type="non-terminal residue" evidence="8">
    <location>
        <position position="1"/>
    </location>
</feature>
<evidence type="ECO:0000256" key="3">
    <source>
        <dbReference type="ARBA" id="ARBA00006369"/>
    </source>
</evidence>
<protein>
    <recommendedName>
        <fullName evidence="4">Ribosome biogenesis protein BRX1 homolog</fullName>
    </recommendedName>
</protein>
<keyword evidence="6" id="KW-0539">Nucleus</keyword>
<evidence type="ECO:0000256" key="4">
    <source>
        <dbReference type="ARBA" id="ARBA00020522"/>
    </source>
</evidence>
<reference evidence="8" key="1">
    <citation type="journal article" date="2013" name="Genome Biol. Evol.">
        <title>Punctuated emergences of genetic and phenotypic innovations in eumetazoan, bilaterian, euteleostome, and hominidae ancestors.</title>
        <authorList>
            <person name="Wenger Y."/>
            <person name="Galliot B."/>
        </authorList>
    </citation>
    <scope>NUCLEOTIDE SEQUENCE</scope>
    <source>
        <tissue evidence="8">Whole animals</tissue>
    </source>
</reference>
<dbReference type="GO" id="GO:0000027">
    <property type="term" value="P:ribosomal large subunit assembly"/>
    <property type="evidence" value="ECO:0007669"/>
    <property type="project" value="TreeGrafter"/>
</dbReference>
<evidence type="ECO:0000256" key="5">
    <source>
        <dbReference type="ARBA" id="ARBA00022517"/>
    </source>
</evidence>
<evidence type="ECO:0000313" key="8">
    <source>
        <dbReference type="EMBL" id="CDG68516.1"/>
    </source>
</evidence>
<dbReference type="PANTHER" id="PTHR13634">
    <property type="entry name" value="RIBOSOME BIOGENESIS PROTEIN BRIX"/>
    <property type="match status" value="1"/>
</dbReference>
<evidence type="ECO:0000259" key="7">
    <source>
        <dbReference type="PROSITE" id="PS50833"/>
    </source>
</evidence>
<comment type="similarity">
    <text evidence="3">Belongs to the BRX1 family.</text>
</comment>
<dbReference type="AlphaFoldDB" id="T2M8Z1"/>
<dbReference type="PROSITE" id="PS50833">
    <property type="entry name" value="BRIX"/>
    <property type="match status" value="1"/>
</dbReference>
<sequence length="338" mass="40265">NRIQMAPIRNLEKLKQKKQKKTALSKTINVATKENDNMKWINKERVLVFCQRGINFRARHLMLDLRTLMPHSRADNKLDRKDRLSLINEICEMKNCNKCIFFEMKKKKDLYMWISNTPNGPSARFLVENVHTMDELKLTGNSLKGSRPILSFDKKFDDHVQHKLLKEMFMQAFATPNRHPKSKPFIDRVMTFTIVEHRIWIRNFQIVSQKDFSLTEIGPRFVLNLIRIFNKSFCGSTIYENPHYISPNEHRRNIRKAAAFRYLQRQQSKTMYNDRLNERAEYVEESLDDIFHTVTQADLNEAKSKARKTIILFRILFKKCVQLKKLITKNCEFNFYPL</sequence>
<comment type="subcellular location">
    <subcellularLocation>
        <location evidence="2">Nucleus</location>
        <location evidence="2">Nucleolus</location>
    </subcellularLocation>
</comment>
<dbReference type="OrthoDB" id="1638493at2759"/>